<name>F5Z618_ALTNA</name>
<dbReference type="Proteomes" id="UP000000683">
    <property type="component" value="Chromosome"/>
</dbReference>
<organism evidence="1 2">
    <name type="scientific">Alteromonas naphthalenivorans</name>
    <dbReference type="NCBI Taxonomy" id="715451"/>
    <lineage>
        <taxon>Bacteria</taxon>
        <taxon>Pseudomonadati</taxon>
        <taxon>Pseudomonadota</taxon>
        <taxon>Gammaproteobacteria</taxon>
        <taxon>Alteromonadales</taxon>
        <taxon>Alteromonadaceae</taxon>
        <taxon>Alteromonas/Salinimonas group</taxon>
        <taxon>Alteromonas</taxon>
    </lineage>
</organism>
<dbReference type="KEGG" id="alt:ambt_18790"/>
<dbReference type="OrthoDB" id="6330931at2"/>
<evidence type="ECO:0000313" key="1">
    <source>
        <dbReference type="EMBL" id="AEF05251.1"/>
    </source>
</evidence>
<gene>
    <name evidence="1" type="ordered locus">ambt_18790</name>
</gene>
<evidence type="ECO:0008006" key="3">
    <source>
        <dbReference type="Google" id="ProtNLM"/>
    </source>
</evidence>
<accession>F5Z618</accession>
<protein>
    <recommendedName>
        <fullName evidence="3">DUF2489 domain-containing protein</fullName>
    </recommendedName>
</protein>
<dbReference type="RefSeq" id="WP_013786163.1">
    <property type="nucleotide sequence ID" value="NC_015554.1"/>
</dbReference>
<reference evidence="1 2" key="1">
    <citation type="journal article" date="2011" name="J. Bacteriol.">
        <title>Complete genome sequence of the polycyclic aromatic hydrocarbon-degrading bacterium Alteromonas sp. strain SN2.</title>
        <authorList>
            <person name="Jin H.M."/>
            <person name="Jeong H."/>
            <person name="Moon E.J."/>
            <person name="Math R.K."/>
            <person name="Lee K."/>
            <person name="Kim H.J."/>
            <person name="Jeon C.O."/>
            <person name="Oh T.K."/>
            <person name="Kim J.F."/>
        </authorList>
    </citation>
    <scope>NUCLEOTIDE SEQUENCE [LARGE SCALE GENOMIC DNA]</scope>
    <source>
        <strain evidence="2">JCM 17741 / KACC 18427 / KCTC 11700BP / SN2</strain>
    </source>
</reference>
<evidence type="ECO:0000313" key="2">
    <source>
        <dbReference type="Proteomes" id="UP000000683"/>
    </source>
</evidence>
<sequence length="171" mass="18521">MIFAFGIIGLLVLFLIYLALRVQTLQRELTLTRSSAKQSGNKVNHAYKNLVLVTDALEKTYAARIESAYKSRLISQQQHTALMPLMLNFSSIVMACCEKGATLEEALDSALSSTDVSQSDVRDVIKEMPGPIRMAWSKNSADGFIAACQLITSSVGGNTKKSPTSNDASTA</sequence>
<proteinExistence type="predicted"/>
<dbReference type="EMBL" id="CP002339">
    <property type="protein sequence ID" value="AEF05251.1"/>
    <property type="molecule type" value="Genomic_DNA"/>
</dbReference>
<dbReference type="eggNOG" id="ENOG50335JE">
    <property type="taxonomic scope" value="Bacteria"/>
</dbReference>
<keyword evidence="2" id="KW-1185">Reference proteome</keyword>
<dbReference type="AlphaFoldDB" id="F5Z618"/>
<dbReference type="HOGENOM" id="CLU_1559743_0_0_6"/>